<sequence>MENNNFKNRRHQGFVSLLMVTALFIFIVLIKDYIIAIVLAIIFAGLLFPTYNWLLNKTRQRKTLSSILTIFLFLLIIVVPTMLLLQQIIHQGTVLSEHIFPYIKQQLSQSSHVENSLPEWLPFKKELTPHTQDIFSKLSEFMQRLSGIVINALTAFTQETFSLFINLFVMIYAIYYFLQSGKGILNKMHHYIPLTDSEFNLIINRVKEVSRATIKGAISIGIIQGALVALGFWVTGIEGAAFWGSVAAIMSLIPSVGTAIVYVPAGIYLIMTGDVIYGTGLLIWGVGVVSSVDNFLRPVLVGKDTQIPDLLILISTLGGIGLFGISGIIIGPMLAGLLITIVEIYKDTVS</sequence>
<dbReference type="InterPro" id="IPR002549">
    <property type="entry name" value="AI-2E-like"/>
</dbReference>
<evidence type="ECO:0000256" key="5">
    <source>
        <dbReference type="ARBA" id="ARBA00023136"/>
    </source>
</evidence>
<feature type="transmembrane region" description="Helical" evidence="6">
    <location>
        <begin position="12"/>
        <end position="30"/>
    </location>
</feature>
<protein>
    <submittedName>
        <fullName evidence="7">AI-2E family transporter</fullName>
    </submittedName>
</protein>
<feature type="transmembrane region" description="Helical" evidence="6">
    <location>
        <begin position="67"/>
        <end position="89"/>
    </location>
</feature>
<feature type="transmembrane region" description="Helical" evidence="6">
    <location>
        <begin position="275"/>
        <end position="292"/>
    </location>
</feature>
<keyword evidence="5 6" id="KW-0472">Membrane</keyword>
<keyword evidence="8" id="KW-1185">Reference proteome</keyword>
<dbReference type="RefSeq" id="WP_242936332.1">
    <property type="nucleotide sequence ID" value="NZ_CP094326.1"/>
</dbReference>
<evidence type="ECO:0000313" key="7">
    <source>
        <dbReference type="EMBL" id="UNY97921.1"/>
    </source>
</evidence>
<evidence type="ECO:0000313" key="8">
    <source>
        <dbReference type="Proteomes" id="UP000829476"/>
    </source>
</evidence>
<evidence type="ECO:0000256" key="4">
    <source>
        <dbReference type="ARBA" id="ARBA00022989"/>
    </source>
</evidence>
<feature type="transmembrane region" description="Helical" evidence="6">
    <location>
        <begin position="36"/>
        <end position="55"/>
    </location>
</feature>
<dbReference type="Pfam" id="PF01594">
    <property type="entry name" value="AI-2E_transport"/>
    <property type="match status" value="1"/>
</dbReference>
<evidence type="ECO:0000256" key="1">
    <source>
        <dbReference type="ARBA" id="ARBA00004141"/>
    </source>
</evidence>
<feature type="transmembrane region" description="Helical" evidence="6">
    <location>
        <begin position="240"/>
        <end position="263"/>
    </location>
</feature>
<evidence type="ECO:0000256" key="3">
    <source>
        <dbReference type="ARBA" id="ARBA00022692"/>
    </source>
</evidence>
<evidence type="ECO:0000256" key="2">
    <source>
        <dbReference type="ARBA" id="ARBA00009773"/>
    </source>
</evidence>
<dbReference type="EMBL" id="CP094326">
    <property type="protein sequence ID" value="UNY97921.1"/>
    <property type="molecule type" value="Genomic_DNA"/>
</dbReference>
<feature type="transmembrane region" description="Helical" evidence="6">
    <location>
        <begin position="312"/>
        <end position="345"/>
    </location>
</feature>
<name>A0ABY3YJ94_9FLAO</name>
<dbReference type="PANTHER" id="PTHR21716">
    <property type="entry name" value="TRANSMEMBRANE PROTEIN"/>
    <property type="match status" value="1"/>
</dbReference>
<feature type="transmembrane region" description="Helical" evidence="6">
    <location>
        <begin position="212"/>
        <end position="234"/>
    </location>
</feature>
<keyword evidence="3 6" id="KW-0812">Transmembrane</keyword>
<comment type="similarity">
    <text evidence="2">Belongs to the autoinducer-2 exporter (AI-2E) (TC 2.A.86) family.</text>
</comment>
<gene>
    <name evidence="7" type="ORF">MQE36_12595</name>
</gene>
<dbReference type="Proteomes" id="UP000829476">
    <property type="component" value="Chromosome"/>
</dbReference>
<accession>A0ABY3YJ94</accession>
<keyword evidence="4 6" id="KW-1133">Transmembrane helix</keyword>
<feature type="transmembrane region" description="Helical" evidence="6">
    <location>
        <begin position="161"/>
        <end position="178"/>
    </location>
</feature>
<comment type="subcellular location">
    <subcellularLocation>
        <location evidence="1">Membrane</location>
        <topology evidence="1">Multi-pass membrane protein</topology>
    </subcellularLocation>
</comment>
<proteinExistence type="inferred from homology"/>
<organism evidence="7 8">
    <name type="scientific">Zhouia spongiae</name>
    <dbReference type="NCBI Taxonomy" id="2202721"/>
    <lineage>
        <taxon>Bacteria</taxon>
        <taxon>Pseudomonadati</taxon>
        <taxon>Bacteroidota</taxon>
        <taxon>Flavobacteriia</taxon>
        <taxon>Flavobacteriales</taxon>
        <taxon>Flavobacteriaceae</taxon>
        <taxon>Zhouia</taxon>
    </lineage>
</organism>
<reference evidence="7 8" key="1">
    <citation type="journal article" date="2018" name="Int. J. Syst. Evol. Microbiol.">
        <title>Zhouia spongiae sp. nov., isolated from a marine sponge.</title>
        <authorList>
            <person name="Zhuang L."/>
            <person name="Lin B."/>
            <person name="Qin F."/>
            <person name="Luo L."/>
        </authorList>
    </citation>
    <scope>NUCLEOTIDE SEQUENCE [LARGE SCALE GENOMIC DNA]</scope>
    <source>
        <strain evidence="7 8">HN-Y44</strain>
    </source>
</reference>
<evidence type="ECO:0000256" key="6">
    <source>
        <dbReference type="SAM" id="Phobius"/>
    </source>
</evidence>
<dbReference type="PANTHER" id="PTHR21716:SF4">
    <property type="entry name" value="TRANSMEMBRANE PROTEIN 245"/>
    <property type="match status" value="1"/>
</dbReference>